<dbReference type="Proteomes" id="UP000501802">
    <property type="component" value="Chromosome"/>
</dbReference>
<dbReference type="AlphaFoldDB" id="A0A6G9B076"/>
<proteinExistence type="predicted"/>
<gene>
    <name evidence="1" type="ORF">G8759_16590</name>
</gene>
<evidence type="ECO:0008006" key="3">
    <source>
        <dbReference type="Google" id="ProtNLM"/>
    </source>
</evidence>
<keyword evidence="2" id="KW-1185">Reference proteome</keyword>
<name>A0A6G9B076_9BACT</name>
<organism evidence="1 2">
    <name type="scientific">Spirosoma aureum</name>
    <dbReference type="NCBI Taxonomy" id="2692134"/>
    <lineage>
        <taxon>Bacteria</taxon>
        <taxon>Pseudomonadati</taxon>
        <taxon>Bacteroidota</taxon>
        <taxon>Cytophagia</taxon>
        <taxon>Cytophagales</taxon>
        <taxon>Cytophagaceae</taxon>
        <taxon>Spirosoma</taxon>
    </lineage>
</organism>
<reference evidence="1 2" key="1">
    <citation type="submission" date="2020-03" db="EMBL/GenBank/DDBJ databases">
        <authorList>
            <person name="Kim M.K."/>
        </authorList>
    </citation>
    <scope>NUCLEOTIDE SEQUENCE [LARGE SCALE GENOMIC DNA]</scope>
    <source>
        <strain evidence="1 2">BT328</strain>
    </source>
</reference>
<dbReference type="EMBL" id="CP050063">
    <property type="protein sequence ID" value="QIP17843.1"/>
    <property type="molecule type" value="Genomic_DNA"/>
</dbReference>
<sequence length="95" mass="10244">MRLQVGEIKEVSLANRGDSSLQLIGTSDNQEVVEVSRPELAPAVDTLQRNQSKPTIFQLKGVTVGTANVVFSEKQASDTGNGQVKKTYVVQVVSK</sequence>
<evidence type="ECO:0000313" key="2">
    <source>
        <dbReference type="Proteomes" id="UP000501802"/>
    </source>
</evidence>
<accession>A0A6G9B076</accession>
<dbReference type="KEGG" id="spib:G8759_16590"/>
<evidence type="ECO:0000313" key="1">
    <source>
        <dbReference type="EMBL" id="QIP17843.1"/>
    </source>
</evidence>
<protein>
    <recommendedName>
        <fullName evidence="3">Protease inhibitor I42 family protein</fullName>
    </recommendedName>
</protein>